<dbReference type="Proteomes" id="UP000322822">
    <property type="component" value="Chromosome 1"/>
</dbReference>
<accession>A0A5P2GZK7</accession>
<proteinExistence type="predicted"/>
<organism evidence="2 3">
    <name type="scientific">Cupriavidus pauculus</name>
    <dbReference type="NCBI Taxonomy" id="82633"/>
    <lineage>
        <taxon>Bacteria</taxon>
        <taxon>Pseudomonadati</taxon>
        <taxon>Pseudomonadota</taxon>
        <taxon>Betaproteobacteria</taxon>
        <taxon>Burkholderiales</taxon>
        <taxon>Burkholderiaceae</taxon>
        <taxon>Cupriavidus</taxon>
    </lineage>
</organism>
<dbReference type="EMBL" id="CP044065">
    <property type="protein sequence ID" value="QET00996.1"/>
    <property type="molecule type" value="Genomic_DNA"/>
</dbReference>
<dbReference type="RefSeq" id="WP_150371069.1">
    <property type="nucleotide sequence ID" value="NZ_CP044065.1"/>
</dbReference>
<gene>
    <name evidence="2" type="ORF">FOB72_02400</name>
</gene>
<feature type="compositionally biased region" description="Polar residues" evidence="1">
    <location>
        <begin position="117"/>
        <end position="136"/>
    </location>
</feature>
<evidence type="ECO:0008006" key="4">
    <source>
        <dbReference type="Google" id="ProtNLM"/>
    </source>
</evidence>
<feature type="region of interest" description="Disordered" evidence="1">
    <location>
        <begin position="103"/>
        <end position="136"/>
    </location>
</feature>
<evidence type="ECO:0000313" key="2">
    <source>
        <dbReference type="EMBL" id="QET00996.1"/>
    </source>
</evidence>
<dbReference type="OrthoDB" id="8966870at2"/>
<name>A0A5P2GZK7_9BURK</name>
<dbReference type="AlphaFoldDB" id="A0A5P2GZK7"/>
<sequence length="136" mass="14566">MDRPPRLTTQHIDLAPGQVLRTHLPRGAVLHVALGRVTLTGAPEWLAETVVRPFMTLGGGATEVAGHGGWVTIAAAGPASLRLILPAPHRWWHWLIKSRPGRSGLLPGNTWPPDTQADVSSGPHATTQRSKTPARP</sequence>
<reference evidence="2 3" key="1">
    <citation type="submission" date="2019-09" db="EMBL/GenBank/DDBJ databases">
        <title>FDA dAtabase for Regulatory Grade micrObial Sequences (FDA-ARGOS): Supporting development and validation of Infectious Disease Dx tests.</title>
        <authorList>
            <person name="Sciortino C."/>
            <person name="Tallon L."/>
            <person name="Sadzewicz L."/>
            <person name="Vavikolanu K."/>
            <person name="Mehta A."/>
            <person name="Aluvathingal J."/>
            <person name="Nadendla S."/>
            <person name="Nandy P."/>
            <person name="Geyer C."/>
            <person name="Yan Y."/>
            <person name="Sichtig H."/>
        </authorList>
    </citation>
    <scope>NUCLEOTIDE SEQUENCE [LARGE SCALE GENOMIC DNA]</scope>
    <source>
        <strain evidence="2 3">FDAARGOS_664</strain>
    </source>
</reference>
<evidence type="ECO:0000256" key="1">
    <source>
        <dbReference type="SAM" id="MobiDB-lite"/>
    </source>
</evidence>
<protein>
    <recommendedName>
        <fullName evidence="4">DUF2917 domain-containing protein</fullName>
    </recommendedName>
</protein>
<evidence type="ECO:0000313" key="3">
    <source>
        <dbReference type="Proteomes" id="UP000322822"/>
    </source>
</evidence>